<dbReference type="InterPro" id="IPR029069">
    <property type="entry name" value="HotDog_dom_sf"/>
</dbReference>
<dbReference type="SUPFAM" id="SSF54637">
    <property type="entry name" value="Thioesterase/thiol ester dehydrase-isomerase"/>
    <property type="match status" value="2"/>
</dbReference>
<reference evidence="6" key="1">
    <citation type="journal article" date="2013" name="Nature">
        <title>Pan genome of the phytoplankton Emiliania underpins its global distribution.</title>
        <authorList>
            <person name="Read B.A."/>
            <person name="Kegel J."/>
            <person name="Klute M.J."/>
            <person name="Kuo A."/>
            <person name="Lefebvre S.C."/>
            <person name="Maumus F."/>
            <person name="Mayer C."/>
            <person name="Miller J."/>
            <person name="Monier A."/>
            <person name="Salamov A."/>
            <person name="Young J."/>
            <person name="Aguilar M."/>
            <person name="Claverie J.M."/>
            <person name="Frickenhaus S."/>
            <person name="Gonzalez K."/>
            <person name="Herman E.K."/>
            <person name="Lin Y.C."/>
            <person name="Napier J."/>
            <person name="Ogata H."/>
            <person name="Sarno A.F."/>
            <person name="Shmutz J."/>
            <person name="Schroeder D."/>
            <person name="de Vargas C."/>
            <person name="Verret F."/>
            <person name="von Dassow P."/>
            <person name="Valentin K."/>
            <person name="Van de Peer Y."/>
            <person name="Wheeler G."/>
            <person name="Dacks J.B."/>
            <person name="Delwiche C.F."/>
            <person name="Dyhrman S.T."/>
            <person name="Glockner G."/>
            <person name="John U."/>
            <person name="Richards T."/>
            <person name="Worden A.Z."/>
            <person name="Zhang X."/>
            <person name="Grigoriev I.V."/>
            <person name="Allen A.E."/>
            <person name="Bidle K."/>
            <person name="Borodovsky M."/>
            <person name="Bowler C."/>
            <person name="Brownlee C."/>
            <person name="Cock J.M."/>
            <person name="Elias M."/>
            <person name="Gladyshev V.N."/>
            <person name="Groth M."/>
            <person name="Guda C."/>
            <person name="Hadaegh A."/>
            <person name="Iglesias-Rodriguez M.D."/>
            <person name="Jenkins J."/>
            <person name="Jones B.M."/>
            <person name="Lawson T."/>
            <person name="Leese F."/>
            <person name="Lindquist E."/>
            <person name="Lobanov A."/>
            <person name="Lomsadze A."/>
            <person name="Malik S.B."/>
            <person name="Marsh M.E."/>
            <person name="Mackinder L."/>
            <person name="Mock T."/>
            <person name="Mueller-Roeber B."/>
            <person name="Pagarete A."/>
            <person name="Parker M."/>
            <person name="Probert I."/>
            <person name="Quesneville H."/>
            <person name="Raines C."/>
            <person name="Rensing S.A."/>
            <person name="Riano-Pachon D.M."/>
            <person name="Richier S."/>
            <person name="Rokitta S."/>
            <person name="Shiraiwa Y."/>
            <person name="Soanes D.M."/>
            <person name="van der Giezen M."/>
            <person name="Wahlund T.M."/>
            <person name="Williams B."/>
            <person name="Wilson W."/>
            <person name="Wolfe G."/>
            <person name="Wurch L.L."/>
        </authorList>
    </citation>
    <scope>NUCLEOTIDE SEQUENCE</scope>
</reference>
<keyword evidence="2" id="KW-0378">Hydrolase</keyword>
<dbReference type="EnsemblProtists" id="EOD16430">
    <property type="protein sequence ID" value="EOD16430"/>
    <property type="gene ID" value="EMIHUDRAFT_245141"/>
</dbReference>
<dbReference type="KEGG" id="ehx:EMIHUDRAFT_245141"/>
<dbReference type="PaxDb" id="2903-EOD16430"/>
<dbReference type="Pfam" id="PF20789">
    <property type="entry name" value="4HBT_3C"/>
    <property type="match status" value="1"/>
</dbReference>
<sequence>MRAGFGMTKRLDRLLSLIRDASRARFLGSRSFSHELEAKHVQQVTQGGGFTAFGDDGTLTFEYRVPERVCFRGDSYLPLSVLLAIVDEVTSWASVGVDPARRPGVSIDLNAALAAGRVPPRAGDHLVFLARSRRMGRTLGFQTCEVRTGSGELVATARHTKLLDMGRAWGIAFGAGFDLTRGLLRAFGSVDRPLPTLSPTIGDLLRPEACEVEGEAGGVGRAMERHRVEGGMLNEVGLLFGGCQALLHERAAGLAADCAVGHGGLVLGAMSVTYLAAAKRGQSVEARATARAAWGGESTSGLVATSCLMAGSGKADKVVSEARMRFHHVAAAGARGSMR</sequence>
<dbReference type="GO" id="GO:0047617">
    <property type="term" value="F:fatty acyl-CoA hydrolase activity"/>
    <property type="evidence" value="ECO:0007669"/>
    <property type="project" value="InterPro"/>
</dbReference>
<dbReference type="GeneID" id="17262580"/>
<dbReference type="InterPro" id="IPR006683">
    <property type="entry name" value="Thioestr_dom"/>
</dbReference>
<evidence type="ECO:0000313" key="6">
    <source>
        <dbReference type="Proteomes" id="UP000013827"/>
    </source>
</evidence>
<dbReference type="RefSeq" id="XP_005768859.1">
    <property type="nucleotide sequence ID" value="XM_005768802.1"/>
</dbReference>
<dbReference type="Gene3D" id="3.10.129.10">
    <property type="entry name" value="Hotdog Thioesterase"/>
    <property type="match status" value="2"/>
</dbReference>
<evidence type="ECO:0000256" key="1">
    <source>
        <dbReference type="ARBA" id="ARBA00008324"/>
    </source>
</evidence>
<feature type="domain" description="Acyl-CoA thioesterase-like C-terminal" evidence="4">
    <location>
        <begin position="69"/>
        <end position="160"/>
    </location>
</feature>
<reference evidence="5" key="2">
    <citation type="submission" date="2024-10" db="UniProtKB">
        <authorList>
            <consortium name="EnsemblProtists"/>
        </authorList>
    </citation>
    <scope>IDENTIFICATION</scope>
</reference>
<proteinExistence type="inferred from homology"/>
<dbReference type="AlphaFoldDB" id="A0A0D3IYU5"/>
<dbReference type="Pfam" id="PF03061">
    <property type="entry name" value="4HBT"/>
    <property type="match status" value="1"/>
</dbReference>
<protein>
    <recommendedName>
        <fullName evidence="7">Thioesterase domain-containing protein</fullName>
    </recommendedName>
</protein>
<evidence type="ECO:0000256" key="2">
    <source>
        <dbReference type="ARBA" id="ARBA00022801"/>
    </source>
</evidence>
<dbReference type="Proteomes" id="UP000013827">
    <property type="component" value="Unassembled WGS sequence"/>
</dbReference>
<evidence type="ECO:0000313" key="5">
    <source>
        <dbReference type="EnsemblProtists" id="EOD16430"/>
    </source>
</evidence>
<dbReference type="PANTHER" id="PTHR21660">
    <property type="entry name" value="THIOESTERASE SUPERFAMILY MEMBER-RELATED"/>
    <property type="match status" value="1"/>
</dbReference>
<dbReference type="CDD" id="cd03443">
    <property type="entry name" value="PaaI_thioesterase"/>
    <property type="match status" value="1"/>
</dbReference>
<dbReference type="eggNOG" id="ENOG502T0DP">
    <property type="taxonomic scope" value="Eukaryota"/>
</dbReference>
<evidence type="ECO:0008006" key="7">
    <source>
        <dbReference type="Google" id="ProtNLM"/>
    </source>
</evidence>
<evidence type="ECO:0000259" key="3">
    <source>
        <dbReference type="Pfam" id="PF03061"/>
    </source>
</evidence>
<keyword evidence="6" id="KW-1185">Reference proteome</keyword>
<dbReference type="InterPro" id="IPR049450">
    <property type="entry name" value="ACOT8-like_C"/>
</dbReference>
<feature type="domain" description="Thioesterase" evidence="3">
    <location>
        <begin position="237"/>
        <end position="290"/>
    </location>
</feature>
<dbReference type="PANTHER" id="PTHR21660:SF1">
    <property type="entry name" value="ACYL-COENZYME A THIOESTERASE 13"/>
    <property type="match status" value="1"/>
</dbReference>
<evidence type="ECO:0000259" key="4">
    <source>
        <dbReference type="Pfam" id="PF20789"/>
    </source>
</evidence>
<dbReference type="HOGENOM" id="CLU_835289_0_0_1"/>
<organism evidence="5 6">
    <name type="scientific">Emiliania huxleyi (strain CCMP1516)</name>
    <dbReference type="NCBI Taxonomy" id="280463"/>
    <lineage>
        <taxon>Eukaryota</taxon>
        <taxon>Haptista</taxon>
        <taxon>Haptophyta</taxon>
        <taxon>Prymnesiophyceae</taxon>
        <taxon>Isochrysidales</taxon>
        <taxon>Noelaerhabdaceae</taxon>
        <taxon>Emiliania</taxon>
    </lineage>
</organism>
<comment type="similarity">
    <text evidence="1">Belongs to the thioesterase PaaI family.</text>
</comment>
<name>A0A0D3IYU5_EMIH1</name>
<accession>A0A0D3IYU5</accession>
<dbReference type="InterPro" id="IPR039298">
    <property type="entry name" value="ACOT13"/>
</dbReference>